<dbReference type="Proteomes" id="UP000046392">
    <property type="component" value="Unplaced"/>
</dbReference>
<protein>
    <submittedName>
        <fullName evidence="7">Uncharacterized protein</fullName>
    </submittedName>
</protein>
<comment type="similarity">
    <text evidence="2">Belongs to the nematode transthyretin-like family.</text>
</comment>
<name>A0A0N5BGL6_STREA</name>
<evidence type="ECO:0000313" key="7">
    <source>
        <dbReference type="WBParaSite" id="SPAL_0000511816.1"/>
    </source>
</evidence>
<dbReference type="GO" id="GO:0005576">
    <property type="term" value="C:extracellular region"/>
    <property type="evidence" value="ECO:0007669"/>
    <property type="project" value="UniProtKB-SubCell"/>
</dbReference>
<evidence type="ECO:0000313" key="6">
    <source>
        <dbReference type="Proteomes" id="UP000046392"/>
    </source>
</evidence>
<keyword evidence="4 5" id="KW-0732">Signal</keyword>
<evidence type="ECO:0000256" key="5">
    <source>
        <dbReference type="SAM" id="SignalP"/>
    </source>
</evidence>
<feature type="signal peptide" evidence="5">
    <location>
        <begin position="1"/>
        <end position="21"/>
    </location>
</feature>
<proteinExistence type="inferred from homology"/>
<sequence length="117" mass="13494">MKMNFKTIIFLLITFIQISIERRSSTRIQVVGAFGTILCNGKQYNDARIKLVNHLSFRNSDVMDSIAPKKNGDFYVRGHTKGYFTIRKGPIIRDYYSVGTIDLAKKSYQSKICNKLY</sequence>
<evidence type="ECO:0000256" key="2">
    <source>
        <dbReference type="ARBA" id="ARBA00010112"/>
    </source>
</evidence>
<feature type="chain" id="PRO_5005894573" evidence="5">
    <location>
        <begin position="22"/>
        <end position="117"/>
    </location>
</feature>
<keyword evidence="3" id="KW-0964">Secreted</keyword>
<dbReference type="InterPro" id="IPR038479">
    <property type="entry name" value="Transthyretin-like_sf"/>
</dbReference>
<evidence type="ECO:0000256" key="4">
    <source>
        <dbReference type="ARBA" id="ARBA00022729"/>
    </source>
</evidence>
<keyword evidence="6" id="KW-1185">Reference proteome</keyword>
<dbReference type="InterPro" id="IPR001534">
    <property type="entry name" value="Transthyretin-like"/>
</dbReference>
<reference evidence="7" key="1">
    <citation type="submission" date="2017-02" db="UniProtKB">
        <authorList>
            <consortium name="WormBaseParasite"/>
        </authorList>
    </citation>
    <scope>IDENTIFICATION</scope>
</reference>
<organism evidence="6 7">
    <name type="scientific">Strongyloides papillosus</name>
    <name type="common">Intestinal threadworm</name>
    <dbReference type="NCBI Taxonomy" id="174720"/>
    <lineage>
        <taxon>Eukaryota</taxon>
        <taxon>Metazoa</taxon>
        <taxon>Ecdysozoa</taxon>
        <taxon>Nematoda</taxon>
        <taxon>Chromadorea</taxon>
        <taxon>Rhabditida</taxon>
        <taxon>Tylenchina</taxon>
        <taxon>Panagrolaimomorpha</taxon>
        <taxon>Strongyloidoidea</taxon>
        <taxon>Strongyloididae</taxon>
        <taxon>Strongyloides</taxon>
    </lineage>
</organism>
<dbReference type="WBParaSite" id="SPAL_0000511816.1">
    <property type="protein sequence ID" value="SPAL_0000511816.1"/>
    <property type="gene ID" value="SPAL_0000511816"/>
</dbReference>
<comment type="subcellular location">
    <subcellularLocation>
        <location evidence="1">Secreted</location>
    </subcellularLocation>
</comment>
<dbReference type="Pfam" id="PF01060">
    <property type="entry name" value="TTR-52"/>
    <property type="match status" value="1"/>
</dbReference>
<dbReference type="GO" id="GO:0009986">
    <property type="term" value="C:cell surface"/>
    <property type="evidence" value="ECO:0007669"/>
    <property type="project" value="InterPro"/>
</dbReference>
<evidence type="ECO:0000256" key="3">
    <source>
        <dbReference type="ARBA" id="ARBA00022525"/>
    </source>
</evidence>
<accession>A0A0N5BGL6</accession>
<dbReference type="AlphaFoldDB" id="A0A0N5BGL6"/>
<dbReference type="Gene3D" id="2.60.40.3330">
    <property type="match status" value="1"/>
</dbReference>
<evidence type="ECO:0000256" key="1">
    <source>
        <dbReference type="ARBA" id="ARBA00004613"/>
    </source>
</evidence>